<dbReference type="EMBL" id="CP031198">
    <property type="protein sequence ID" value="QCZ52766.1"/>
    <property type="molecule type" value="Genomic_DNA"/>
</dbReference>
<dbReference type="Proteomes" id="UP000307074">
    <property type="component" value="Chromosome"/>
</dbReference>
<organism evidence="1 2">
    <name type="scientific">Levilactobacillus brevis</name>
    <name type="common">Lactobacillus brevis</name>
    <dbReference type="NCBI Taxonomy" id="1580"/>
    <lineage>
        <taxon>Bacteria</taxon>
        <taxon>Bacillati</taxon>
        <taxon>Bacillota</taxon>
        <taxon>Bacilli</taxon>
        <taxon>Lactobacillales</taxon>
        <taxon>Lactobacillaceae</taxon>
        <taxon>Levilactobacillus</taxon>
    </lineage>
</organism>
<name>A0A5B7XYY6_LEVBR</name>
<protein>
    <submittedName>
        <fullName evidence="1">Uncharacterized protein</fullName>
    </submittedName>
</protein>
<proteinExistence type="predicted"/>
<accession>A0A5B7XYY6</accession>
<evidence type="ECO:0000313" key="1">
    <source>
        <dbReference type="EMBL" id="QCZ52766.1"/>
    </source>
</evidence>
<dbReference type="RefSeq" id="WP_052471707.1">
    <property type="nucleotide sequence ID" value="NZ_CP031198.1"/>
</dbReference>
<reference evidence="1 2" key="1">
    <citation type="submission" date="2018-07" db="EMBL/GenBank/DDBJ databases">
        <authorList>
            <person name="Feyereisen M."/>
        </authorList>
    </citation>
    <scope>NUCLEOTIDE SEQUENCE [LARGE SCALE GENOMIC DNA]</scope>
    <source>
        <strain evidence="1 2">UCCLBBS449</strain>
    </source>
</reference>
<evidence type="ECO:0000313" key="2">
    <source>
        <dbReference type="Proteomes" id="UP000307074"/>
    </source>
</evidence>
<gene>
    <name evidence="1" type="ORF">UCCLBBS449_0797</name>
</gene>
<dbReference type="AlphaFoldDB" id="A0A5B7XYY6"/>
<sequence length="93" mass="10779">MEFKIRVVVNDKVTMFWWTKDLQCDDQEILKLFKELIALHIPEEGAIPGGIDYCNDLTDGANVYQALLHIFPQNHILIEPSNEFLGFDPRAIY</sequence>